<dbReference type="Proteomes" id="UP000034852">
    <property type="component" value="Unassembled WGS sequence"/>
</dbReference>
<sequence length="30" mass="3427">MRFIAPLMEILSRGKEENLIPEFDPHKGGT</sequence>
<accession>A0A0G0GXW8</accession>
<protein>
    <submittedName>
        <fullName evidence="1">Uncharacterized protein</fullName>
    </submittedName>
</protein>
<gene>
    <name evidence="1" type="ORF">US52_C0043G0009</name>
</gene>
<name>A0A0G0GXW8_9BACT</name>
<evidence type="ECO:0000313" key="2">
    <source>
        <dbReference type="Proteomes" id="UP000034852"/>
    </source>
</evidence>
<evidence type="ECO:0000313" key="1">
    <source>
        <dbReference type="EMBL" id="KKQ34892.1"/>
    </source>
</evidence>
<reference evidence="1 2" key="1">
    <citation type="journal article" date="2015" name="Nature">
        <title>rRNA introns, odd ribosomes, and small enigmatic genomes across a large radiation of phyla.</title>
        <authorList>
            <person name="Brown C.T."/>
            <person name="Hug L.A."/>
            <person name="Thomas B.C."/>
            <person name="Sharon I."/>
            <person name="Castelle C.J."/>
            <person name="Singh A."/>
            <person name="Wilkins M.J."/>
            <person name="Williams K.H."/>
            <person name="Banfield J.F."/>
        </authorList>
    </citation>
    <scope>NUCLEOTIDE SEQUENCE [LARGE SCALE GENOMIC DNA]</scope>
</reference>
<feature type="non-terminal residue" evidence="1">
    <location>
        <position position="30"/>
    </location>
</feature>
<organism evidence="1 2">
    <name type="scientific">candidate division WS6 bacterium GW2011_GWA2_37_6</name>
    <dbReference type="NCBI Taxonomy" id="1619087"/>
    <lineage>
        <taxon>Bacteria</taxon>
        <taxon>Candidatus Dojkabacteria</taxon>
    </lineage>
</organism>
<proteinExistence type="predicted"/>
<dbReference type="EMBL" id="LBTH01000043">
    <property type="protein sequence ID" value="KKQ34892.1"/>
    <property type="molecule type" value="Genomic_DNA"/>
</dbReference>
<comment type="caution">
    <text evidence="1">The sequence shown here is derived from an EMBL/GenBank/DDBJ whole genome shotgun (WGS) entry which is preliminary data.</text>
</comment>
<dbReference type="AlphaFoldDB" id="A0A0G0GXW8"/>